<dbReference type="AlphaFoldDB" id="A0AAV3Z6T9"/>
<comment type="caution">
    <text evidence="1">The sequence shown here is derived from an EMBL/GenBank/DDBJ whole genome shotgun (WGS) entry which is preliminary data.</text>
</comment>
<dbReference type="Proteomes" id="UP000735302">
    <property type="component" value="Unassembled WGS sequence"/>
</dbReference>
<keyword evidence="2" id="KW-1185">Reference proteome</keyword>
<evidence type="ECO:0000313" key="2">
    <source>
        <dbReference type="Proteomes" id="UP000735302"/>
    </source>
</evidence>
<gene>
    <name evidence="1" type="ORF">PoB_002153600</name>
</gene>
<organism evidence="1 2">
    <name type="scientific">Plakobranchus ocellatus</name>
    <dbReference type="NCBI Taxonomy" id="259542"/>
    <lineage>
        <taxon>Eukaryota</taxon>
        <taxon>Metazoa</taxon>
        <taxon>Spiralia</taxon>
        <taxon>Lophotrochozoa</taxon>
        <taxon>Mollusca</taxon>
        <taxon>Gastropoda</taxon>
        <taxon>Heterobranchia</taxon>
        <taxon>Euthyneura</taxon>
        <taxon>Panpulmonata</taxon>
        <taxon>Sacoglossa</taxon>
        <taxon>Placobranchoidea</taxon>
        <taxon>Plakobranchidae</taxon>
        <taxon>Plakobranchus</taxon>
    </lineage>
</organism>
<accession>A0AAV3Z6T9</accession>
<dbReference type="EMBL" id="BLXT01002484">
    <property type="protein sequence ID" value="GFN95030.1"/>
    <property type="molecule type" value="Genomic_DNA"/>
</dbReference>
<protein>
    <submittedName>
        <fullName evidence="1">Uncharacterized protein</fullName>
    </submittedName>
</protein>
<proteinExistence type="predicted"/>
<sequence length="75" mass="8237">MSVSSAEQTEQSPTFTDDIDGLAVEEVFDSLVECRDITSKAYGTVDAYGLAAERNRSYGNEMFAKDIAILLPRAR</sequence>
<reference evidence="1 2" key="1">
    <citation type="journal article" date="2021" name="Elife">
        <title>Chloroplast acquisition without the gene transfer in kleptoplastic sea slugs, Plakobranchus ocellatus.</title>
        <authorList>
            <person name="Maeda T."/>
            <person name="Takahashi S."/>
            <person name="Yoshida T."/>
            <person name="Shimamura S."/>
            <person name="Takaki Y."/>
            <person name="Nagai Y."/>
            <person name="Toyoda A."/>
            <person name="Suzuki Y."/>
            <person name="Arimoto A."/>
            <person name="Ishii H."/>
            <person name="Satoh N."/>
            <person name="Nishiyama T."/>
            <person name="Hasebe M."/>
            <person name="Maruyama T."/>
            <person name="Minagawa J."/>
            <person name="Obokata J."/>
            <person name="Shigenobu S."/>
        </authorList>
    </citation>
    <scope>NUCLEOTIDE SEQUENCE [LARGE SCALE GENOMIC DNA]</scope>
</reference>
<evidence type="ECO:0000313" key="1">
    <source>
        <dbReference type="EMBL" id="GFN95030.1"/>
    </source>
</evidence>
<name>A0AAV3Z6T9_9GAST</name>